<dbReference type="AlphaFoldDB" id="A0A927PLJ8"/>
<dbReference type="Proteomes" id="UP000642993">
    <property type="component" value="Unassembled WGS sequence"/>
</dbReference>
<evidence type="ECO:0000313" key="2">
    <source>
        <dbReference type="Proteomes" id="UP000642993"/>
    </source>
</evidence>
<dbReference type="RefSeq" id="WP_192039363.1">
    <property type="nucleotide sequence ID" value="NZ_JACYWE010000005.1"/>
</dbReference>
<comment type="caution">
    <text evidence="1">The sequence shown here is derived from an EMBL/GenBank/DDBJ whole genome shotgun (WGS) entry which is preliminary data.</text>
</comment>
<accession>A0A927PLJ8</accession>
<keyword evidence="2" id="KW-1185">Reference proteome</keyword>
<organism evidence="1 2">
    <name type="scientific">Lolliginicoccus lacisalsi</name>
    <dbReference type="NCBI Taxonomy" id="2742202"/>
    <lineage>
        <taxon>Bacteria</taxon>
        <taxon>Bacillati</taxon>
        <taxon>Actinomycetota</taxon>
        <taxon>Actinomycetes</taxon>
        <taxon>Mycobacteriales</taxon>
        <taxon>Hoyosellaceae</taxon>
        <taxon>Lolliginicoccus</taxon>
    </lineage>
</organism>
<sequence>MNVEFRNEDGDRVHDAIILDCQWTEDAVSMVLILEQGQRVHVDIPDTAPGSARAAVIVAPTTLSIPLLVRGVERWLMWQSSSDEWNSSGGPFDHLAPLRRQPLAWRQTLAQHAENREWALVLSHMRDALRPLHGDTLVCTAAVMFDVNGTVP</sequence>
<reference evidence="1" key="1">
    <citation type="submission" date="2020-09" db="EMBL/GenBank/DDBJ databases">
        <title>Hoyosella lacisalsi sp. nov., a halotolerant actinobacterium isolated from soil of Lake Gudzhirganskoe.</title>
        <authorList>
            <person name="Yang Q."/>
            <person name="Guo P.Y."/>
            <person name="Liu S.W."/>
            <person name="Li F.N."/>
            <person name="Sun C.H."/>
        </authorList>
    </citation>
    <scope>NUCLEOTIDE SEQUENCE</scope>
    <source>
        <strain evidence="1">G463</strain>
    </source>
</reference>
<protein>
    <submittedName>
        <fullName evidence="1">Uncharacterized protein</fullName>
    </submittedName>
</protein>
<proteinExistence type="predicted"/>
<gene>
    <name evidence="1" type="ORF">HT102_10475</name>
</gene>
<name>A0A927PLJ8_9ACTN</name>
<evidence type="ECO:0000313" key="1">
    <source>
        <dbReference type="EMBL" id="MBD8506913.1"/>
    </source>
</evidence>
<dbReference type="EMBL" id="JACYWE010000005">
    <property type="protein sequence ID" value="MBD8506913.1"/>
    <property type="molecule type" value="Genomic_DNA"/>
</dbReference>